<reference evidence="3 4" key="1">
    <citation type="submission" date="2023-08" db="EMBL/GenBank/DDBJ databases">
        <title>Black Yeasts Isolated from many extreme environments.</title>
        <authorList>
            <person name="Coleine C."/>
            <person name="Stajich J.E."/>
            <person name="Selbmann L."/>
        </authorList>
    </citation>
    <scope>NUCLEOTIDE SEQUENCE [LARGE SCALE GENOMIC DNA]</scope>
    <source>
        <strain evidence="3 4">CCFEE 536</strain>
    </source>
</reference>
<dbReference type="InterPro" id="IPR040015">
    <property type="entry name" value="UBL3-like"/>
</dbReference>
<gene>
    <name evidence="3" type="ORF">LTR16_005577</name>
</gene>
<dbReference type="Gene3D" id="3.10.20.90">
    <property type="entry name" value="Phosphatidylinositol 3-kinase Catalytic Subunit, Chain A, domain 1"/>
    <property type="match status" value="1"/>
</dbReference>
<evidence type="ECO:0000256" key="1">
    <source>
        <dbReference type="SAM" id="MobiDB-lite"/>
    </source>
</evidence>
<dbReference type="SUPFAM" id="SSF54236">
    <property type="entry name" value="Ubiquitin-like"/>
    <property type="match status" value="1"/>
</dbReference>
<organism evidence="3 4">
    <name type="scientific">Cryomyces antarcticus</name>
    <dbReference type="NCBI Taxonomy" id="329879"/>
    <lineage>
        <taxon>Eukaryota</taxon>
        <taxon>Fungi</taxon>
        <taxon>Dikarya</taxon>
        <taxon>Ascomycota</taxon>
        <taxon>Pezizomycotina</taxon>
        <taxon>Dothideomycetes</taxon>
        <taxon>Dothideomycetes incertae sedis</taxon>
        <taxon>Cryomyces</taxon>
    </lineage>
</organism>
<dbReference type="EMBL" id="JAVRRA010009123">
    <property type="protein sequence ID" value="KAK5251879.1"/>
    <property type="molecule type" value="Genomic_DNA"/>
</dbReference>
<feature type="non-terminal residue" evidence="3">
    <location>
        <position position="267"/>
    </location>
</feature>
<evidence type="ECO:0000313" key="4">
    <source>
        <dbReference type="Proteomes" id="UP001357485"/>
    </source>
</evidence>
<comment type="caution">
    <text evidence="3">The sequence shown here is derived from an EMBL/GenBank/DDBJ whole genome shotgun (WGS) entry which is preliminary data.</text>
</comment>
<proteinExistence type="predicted"/>
<sequence>HPSESHNVPASSTPVEMSNLQSHTDAQLSTIPASQDTASTSIPPQAHVSPAQASHLSNEPTFTTPPQTADGTSTSSRPQPYPAPLTRAETEAIGPSSDNPTVIPNPAGGPAVIITLLLTSSARHPYKIDEKYLKKRGVKADIDEAGVVDPFSISVYTLKELIWRDWRDEWEQRPTSPSSIRLIHFGKMLDDKSQLRGVFNPRMNGYRGSGLAVERPLTHFSECRFQAESANVVHMTIKPQEVVDDEDAKIGKGISRDRDNERTPGCR</sequence>
<evidence type="ECO:0000313" key="3">
    <source>
        <dbReference type="EMBL" id="KAK5251879.1"/>
    </source>
</evidence>
<feature type="domain" description="UBL3-like ubiquitin" evidence="2">
    <location>
        <begin position="152"/>
        <end position="196"/>
    </location>
</feature>
<keyword evidence="4" id="KW-1185">Reference proteome</keyword>
<feature type="compositionally biased region" description="Polar residues" evidence="1">
    <location>
        <begin position="1"/>
        <end position="43"/>
    </location>
</feature>
<dbReference type="PANTHER" id="PTHR13169:SF0">
    <property type="entry name" value="UBIQUITIN-LIKE PROTEIN 3"/>
    <property type="match status" value="1"/>
</dbReference>
<name>A0ABR0LWM5_9PEZI</name>
<feature type="compositionally biased region" description="Polar residues" evidence="1">
    <location>
        <begin position="51"/>
        <end position="78"/>
    </location>
</feature>
<dbReference type="InterPro" id="IPR039540">
    <property type="entry name" value="UBL3-like_ubiquitin_dom"/>
</dbReference>
<evidence type="ECO:0000259" key="2">
    <source>
        <dbReference type="Pfam" id="PF13881"/>
    </source>
</evidence>
<accession>A0ABR0LWM5</accession>
<protein>
    <recommendedName>
        <fullName evidence="2">UBL3-like ubiquitin domain-containing protein</fullName>
    </recommendedName>
</protein>
<feature type="region of interest" description="Disordered" evidence="1">
    <location>
        <begin position="1"/>
        <end position="84"/>
    </location>
</feature>
<dbReference type="Proteomes" id="UP001357485">
    <property type="component" value="Unassembled WGS sequence"/>
</dbReference>
<dbReference type="PANTHER" id="PTHR13169">
    <property type="entry name" value="UBIQUITIN-LIKE PROTEIN 3 HCG-1 PROTEIN"/>
    <property type="match status" value="1"/>
</dbReference>
<dbReference type="Pfam" id="PF13881">
    <property type="entry name" value="Rad60-SLD_2"/>
    <property type="match status" value="1"/>
</dbReference>
<dbReference type="InterPro" id="IPR029071">
    <property type="entry name" value="Ubiquitin-like_domsf"/>
</dbReference>
<feature type="region of interest" description="Disordered" evidence="1">
    <location>
        <begin position="248"/>
        <end position="267"/>
    </location>
</feature>
<feature type="non-terminal residue" evidence="3">
    <location>
        <position position="1"/>
    </location>
</feature>